<name>A0A0A9E1P3_ARUDO</name>
<reference evidence="3" key="2">
    <citation type="journal article" date="2015" name="Data Brief">
        <title>Shoot transcriptome of the giant reed, Arundo donax.</title>
        <authorList>
            <person name="Barrero R.A."/>
            <person name="Guerrero F.D."/>
            <person name="Moolhuijzen P."/>
            <person name="Goolsby J.A."/>
            <person name="Tidwell J."/>
            <person name="Bellgard S.E."/>
            <person name="Bellgard M.I."/>
        </authorList>
    </citation>
    <scope>NUCLEOTIDE SEQUENCE</scope>
    <source>
        <tissue evidence="3">Shoot tissue taken approximately 20 cm above the soil surface</tissue>
    </source>
</reference>
<feature type="signal peptide" evidence="2">
    <location>
        <begin position="1"/>
        <end position="17"/>
    </location>
</feature>
<sequence>MLMLILKLMRLVFNVWSRNPTTSSVKQIFRRRNKRLRKKKRNLKLLLKRLKSYIQKLVPR</sequence>
<evidence type="ECO:0000256" key="1">
    <source>
        <dbReference type="SAM" id="Coils"/>
    </source>
</evidence>
<protein>
    <submittedName>
        <fullName evidence="3">Atg6</fullName>
    </submittedName>
</protein>
<keyword evidence="1" id="KW-0175">Coiled coil</keyword>
<proteinExistence type="predicted"/>
<dbReference type="EMBL" id="GBRH01203206">
    <property type="protein sequence ID" value="JAD94689.1"/>
    <property type="molecule type" value="Transcribed_RNA"/>
</dbReference>
<accession>A0A0A9E1P3</accession>
<evidence type="ECO:0000313" key="3">
    <source>
        <dbReference type="EMBL" id="JAD94689.1"/>
    </source>
</evidence>
<organism evidence="3">
    <name type="scientific">Arundo donax</name>
    <name type="common">Giant reed</name>
    <name type="synonym">Donax arundinaceus</name>
    <dbReference type="NCBI Taxonomy" id="35708"/>
    <lineage>
        <taxon>Eukaryota</taxon>
        <taxon>Viridiplantae</taxon>
        <taxon>Streptophyta</taxon>
        <taxon>Embryophyta</taxon>
        <taxon>Tracheophyta</taxon>
        <taxon>Spermatophyta</taxon>
        <taxon>Magnoliopsida</taxon>
        <taxon>Liliopsida</taxon>
        <taxon>Poales</taxon>
        <taxon>Poaceae</taxon>
        <taxon>PACMAD clade</taxon>
        <taxon>Arundinoideae</taxon>
        <taxon>Arundineae</taxon>
        <taxon>Arundo</taxon>
    </lineage>
</organism>
<feature type="chain" id="PRO_5002046717" evidence="2">
    <location>
        <begin position="18"/>
        <end position="60"/>
    </location>
</feature>
<keyword evidence="2" id="KW-0732">Signal</keyword>
<reference evidence="3" key="1">
    <citation type="submission" date="2014-09" db="EMBL/GenBank/DDBJ databases">
        <authorList>
            <person name="Magalhaes I.L.F."/>
            <person name="Oliveira U."/>
            <person name="Santos F.R."/>
            <person name="Vidigal T.H.D.A."/>
            <person name="Brescovit A.D."/>
            <person name="Santos A.J."/>
        </authorList>
    </citation>
    <scope>NUCLEOTIDE SEQUENCE</scope>
    <source>
        <tissue evidence="3">Shoot tissue taken approximately 20 cm above the soil surface</tissue>
    </source>
</reference>
<evidence type="ECO:0000256" key="2">
    <source>
        <dbReference type="SAM" id="SignalP"/>
    </source>
</evidence>
<dbReference type="AlphaFoldDB" id="A0A0A9E1P3"/>
<feature type="coiled-coil region" evidence="1">
    <location>
        <begin position="26"/>
        <end position="56"/>
    </location>
</feature>